<dbReference type="SUPFAM" id="SSF56672">
    <property type="entry name" value="DNA/RNA polymerases"/>
    <property type="match status" value="1"/>
</dbReference>
<evidence type="ECO:0000259" key="1">
    <source>
        <dbReference type="Pfam" id="PF00078"/>
    </source>
</evidence>
<evidence type="ECO:0000313" key="3">
    <source>
        <dbReference type="Proteomes" id="UP000796761"/>
    </source>
</evidence>
<comment type="caution">
    <text evidence="2">The sequence shown here is derived from an EMBL/GenBank/DDBJ whole genome shotgun (WGS) entry which is preliminary data.</text>
</comment>
<keyword evidence="3" id="KW-1185">Reference proteome</keyword>
<dbReference type="EMBL" id="SWJQ01000097">
    <property type="protein sequence ID" value="TRZ22408.1"/>
    <property type="molecule type" value="Genomic_DNA"/>
</dbReference>
<dbReference type="AlphaFoldDB" id="A0A8K1GQC3"/>
<dbReference type="PANTHER" id="PTHR33332">
    <property type="entry name" value="REVERSE TRANSCRIPTASE DOMAIN-CONTAINING PROTEIN"/>
    <property type="match status" value="1"/>
</dbReference>
<protein>
    <recommendedName>
        <fullName evidence="1">Reverse transcriptase domain-containing protein</fullName>
    </recommendedName>
</protein>
<dbReference type="OrthoDB" id="416454at2759"/>
<proteinExistence type="predicted"/>
<organism evidence="2 3">
    <name type="scientific">Zosterops borbonicus</name>
    <dbReference type="NCBI Taxonomy" id="364589"/>
    <lineage>
        <taxon>Eukaryota</taxon>
        <taxon>Metazoa</taxon>
        <taxon>Chordata</taxon>
        <taxon>Craniata</taxon>
        <taxon>Vertebrata</taxon>
        <taxon>Euteleostomi</taxon>
        <taxon>Archelosauria</taxon>
        <taxon>Archosauria</taxon>
        <taxon>Dinosauria</taxon>
        <taxon>Saurischia</taxon>
        <taxon>Theropoda</taxon>
        <taxon>Coelurosauria</taxon>
        <taxon>Aves</taxon>
        <taxon>Neognathae</taxon>
        <taxon>Neoaves</taxon>
        <taxon>Telluraves</taxon>
        <taxon>Australaves</taxon>
        <taxon>Passeriformes</taxon>
        <taxon>Sylvioidea</taxon>
        <taxon>Zosteropidae</taxon>
        <taxon>Zosterops</taxon>
    </lineage>
</organism>
<name>A0A8K1GQC3_9PASS</name>
<dbReference type="Proteomes" id="UP000796761">
    <property type="component" value="Unassembled WGS sequence"/>
</dbReference>
<dbReference type="InterPro" id="IPR043502">
    <property type="entry name" value="DNA/RNA_pol_sf"/>
</dbReference>
<sequence>MGQKNGPGNCKPLSLTSMLRKVMGEITLSAITDHKQGNQGIRPSHKGFRRGRSCVTNLISFYDQETCLVHERKAVDPVYLDFSKAFDTVSHSILQNCQAHALDRCTLHWAQDWLDGWLQGVVVNGATSSWHLVTSGASQFLFNIFIRDLDGGVECTLSKFADSMMLGRSVDMLEGRKTLQRDMNKLNQWGKTSSMRLNKTKYWVLLFGHDKPM</sequence>
<dbReference type="InterPro" id="IPR000477">
    <property type="entry name" value="RT_dom"/>
</dbReference>
<evidence type="ECO:0000313" key="2">
    <source>
        <dbReference type="EMBL" id="TRZ22408.1"/>
    </source>
</evidence>
<gene>
    <name evidence="2" type="ORF">HGM15179_004681</name>
</gene>
<feature type="domain" description="Reverse transcriptase" evidence="1">
    <location>
        <begin position="3"/>
        <end position="202"/>
    </location>
</feature>
<reference evidence="2" key="1">
    <citation type="submission" date="2019-04" db="EMBL/GenBank/DDBJ databases">
        <title>Genome assembly of Zosterops borbonicus 15179.</title>
        <authorList>
            <person name="Leroy T."/>
            <person name="Anselmetti Y."/>
            <person name="Tilak M.-K."/>
            <person name="Nabholz B."/>
        </authorList>
    </citation>
    <scope>NUCLEOTIDE SEQUENCE</scope>
    <source>
        <strain evidence="2">HGM_15179</strain>
        <tissue evidence="2">Muscle</tissue>
    </source>
</reference>
<accession>A0A8K1GQC3</accession>
<dbReference type="Pfam" id="PF00078">
    <property type="entry name" value="RVT_1"/>
    <property type="match status" value="1"/>
</dbReference>